<name>A0A9P0GHK4_PHACE</name>
<dbReference type="Pfam" id="PF00089">
    <property type="entry name" value="Trypsin"/>
    <property type="match status" value="1"/>
</dbReference>
<dbReference type="SUPFAM" id="SSF50494">
    <property type="entry name" value="Trypsin-like serine proteases"/>
    <property type="match status" value="1"/>
</dbReference>
<dbReference type="Proteomes" id="UP001153737">
    <property type="component" value="Chromosome 1"/>
</dbReference>
<feature type="signal peptide" evidence="10">
    <location>
        <begin position="1"/>
        <end position="26"/>
    </location>
</feature>
<dbReference type="EC" id="3.4.21.-" evidence="10"/>
<dbReference type="FunFam" id="2.40.10.10:FF:000120">
    <property type="entry name" value="Putative serine protease"/>
    <property type="match status" value="1"/>
</dbReference>
<feature type="chain" id="PRO_5040543801" description="CLIP domain-containing serine protease" evidence="10">
    <location>
        <begin position="27"/>
        <end position="487"/>
    </location>
</feature>
<comment type="domain">
    <text evidence="10">The clip domain consists of 35-55 residues which are 'knitted' together usually by 3 conserved disulfide bonds forming a clip-like compact structure.</text>
</comment>
<dbReference type="GO" id="GO:0004252">
    <property type="term" value="F:serine-type endopeptidase activity"/>
    <property type="evidence" value="ECO:0007669"/>
    <property type="project" value="UniProtKB-UniRule"/>
</dbReference>
<evidence type="ECO:0000256" key="6">
    <source>
        <dbReference type="ARBA" id="ARBA00022825"/>
    </source>
</evidence>
<keyword evidence="5" id="KW-0353">Hemolymph clotting</keyword>
<accession>A0A9P0GHK4</accession>
<evidence type="ECO:0000259" key="11">
    <source>
        <dbReference type="PROSITE" id="PS50240"/>
    </source>
</evidence>
<dbReference type="PRINTS" id="PR00722">
    <property type="entry name" value="CHYMOTRYPSIN"/>
</dbReference>
<dbReference type="PANTHER" id="PTHR24256">
    <property type="entry name" value="TRYPTASE-RELATED"/>
    <property type="match status" value="1"/>
</dbReference>
<dbReference type="CDD" id="cd00190">
    <property type="entry name" value="Tryp_SPc"/>
    <property type="match status" value="1"/>
</dbReference>
<evidence type="ECO:0000256" key="10">
    <source>
        <dbReference type="RuleBase" id="RU366078"/>
    </source>
</evidence>
<dbReference type="PROSITE" id="PS00134">
    <property type="entry name" value="TRYPSIN_HIS"/>
    <property type="match status" value="1"/>
</dbReference>
<evidence type="ECO:0000256" key="2">
    <source>
        <dbReference type="ARBA" id="ARBA00022670"/>
    </source>
</evidence>
<dbReference type="SMART" id="SM00020">
    <property type="entry name" value="Tryp_SPc"/>
    <property type="match status" value="1"/>
</dbReference>
<dbReference type="InterPro" id="IPR038565">
    <property type="entry name" value="CLIP_sf"/>
</dbReference>
<organism evidence="12 13">
    <name type="scientific">Phaedon cochleariae</name>
    <name type="common">Mustard beetle</name>
    <dbReference type="NCBI Taxonomy" id="80249"/>
    <lineage>
        <taxon>Eukaryota</taxon>
        <taxon>Metazoa</taxon>
        <taxon>Ecdysozoa</taxon>
        <taxon>Arthropoda</taxon>
        <taxon>Hexapoda</taxon>
        <taxon>Insecta</taxon>
        <taxon>Pterygota</taxon>
        <taxon>Neoptera</taxon>
        <taxon>Endopterygota</taxon>
        <taxon>Coleoptera</taxon>
        <taxon>Polyphaga</taxon>
        <taxon>Cucujiformia</taxon>
        <taxon>Chrysomeloidea</taxon>
        <taxon>Chrysomelidae</taxon>
        <taxon>Chrysomelinae</taxon>
        <taxon>Chrysomelini</taxon>
        <taxon>Phaedon</taxon>
    </lineage>
</organism>
<evidence type="ECO:0000256" key="4">
    <source>
        <dbReference type="ARBA" id="ARBA00022801"/>
    </source>
</evidence>
<dbReference type="PROSITE" id="PS50240">
    <property type="entry name" value="TRYPSIN_DOM"/>
    <property type="match status" value="1"/>
</dbReference>
<dbReference type="EMBL" id="OU896707">
    <property type="protein sequence ID" value="CAH1116588.1"/>
    <property type="molecule type" value="Genomic_DNA"/>
</dbReference>
<keyword evidence="2 10" id="KW-0645">Protease</keyword>
<dbReference type="InterPro" id="IPR043504">
    <property type="entry name" value="Peptidase_S1_PA_chymotrypsin"/>
</dbReference>
<dbReference type="Gene3D" id="3.30.1640.30">
    <property type="match status" value="1"/>
</dbReference>
<evidence type="ECO:0000256" key="9">
    <source>
        <dbReference type="ARBA" id="ARBA00052079"/>
    </source>
</evidence>
<evidence type="ECO:0000313" key="12">
    <source>
        <dbReference type="EMBL" id="CAH1116588.1"/>
    </source>
</evidence>
<dbReference type="AlphaFoldDB" id="A0A9P0GHK4"/>
<dbReference type="InterPro" id="IPR018114">
    <property type="entry name" value="TRYPSIN_HIS"/>
</dbReference>
<comment type="subcellular location">
    <subcellularLocation>
        <location evidence="10">Secreted</location>
    </subcellularLocation>
</comment>
<evidence type="ECO:0000256" key="8">
    <source>
        <dbReference type="ARBA" id="ARBA00024195"/>
    </source>
</evidence>
<evidence type="ECO:0000256" key="5">
    <source>
        <dbReference type="ARBA" id="ARBA00022820"/>
    </source>
</evidence>
<keyword evidence="13" id="KW-1185">Reference proteome</keyword>
<comment type="similarity">
    <text evidence="8 10">Belongs to the peptidase S1 family. CLIP subfamily.</text>
</comment>
<proteinExistence type="inferred from homology"/>
<evidence type="ECO:0000256" key="7">
    <source>
        <dbReference type="ARBA" id="ARBA00023157"/>
    </source>
</evidence>
<keyword evidence="7" id="KW-1015">Disulfide bond</keyword>
<keyword evidence="6 10" id="KW-0720">Serine protease</keyword>
<dbReference type="GO" id="GO:0042381">
    <property type="term" value="P:hemolymph coagulation"/>
    <property type="evidence" value="ECO:0007669"/>
    <property type="project" value="UniProtKB-KW"/>
</dbReference>
<feature type="domain" description="Peptidase S1" evidence="11">
    <location>
        <begin position="238"/>
        <end position="486"/>
    </location>
</feature>
<protein>
    <recommendedName>
        <fullName evidence="10">CLIP domain-containing serine protease</fullName>
        <ecNumber evidence="10">3.4.21.-</ecNumber>
    </recommendedName>
</protein>
<comment type="catalytic activity">
    <reaction evidence="9">
        <text>Selective cleavage of 103-Arg-|-Ser-104 and 124-Ile-|-Ile-125 bonds in Limulus clotting factor B to form activated factor B. Cleavage of -Pro-Arg-|-Xaa- bonds in synthetic substrates.</text>
        <dbReference type="EC" id="3.4.21.84"/>
    </reaction>
</comment>
<dbReference type="GO" id="GO:0005576">
    <property type="term" value="C:extracellular region"/>
    <property type="evidence" value="ECO:0007669"/>
    <property type="project" value="UniProtKB-SubCell"/>
</dbReference>
<evidence type="ECO:0000256" key="3">
    <source>
        <dbReference type="ARBA" id="ARBA00022729"/>
    </source>
</evidence>
<keyword evidence="10" id="KW-0964">Secreted</keyword>
<dbReference type="Pfam" id="PF12032">
    <property type="entry name" value="CLIP"/>
    <property type="match status" value="1"/>
</dbReference>
<dbReference type="InterPro" id="IPR009003">
    <property type="entry name" value="Peptidase_S1_PA"/>
</dbReference>
<evidence type="ECO:0000256" key="1">
    <source>
        <dbReference type="ARBA" id="ARBA00022659"/>
    </source>
</evidence>
<gene>
    <name evidence="12" type="ORF">PHAECO_LOCUS251</name>
</gene>
<evidence type="ECO:0000313" key="13">
    <source>
        <dbReference type="Proteomes" id="UP001153737"/>
    </source>
</evidence>
<keyword evidence="3 10" id="KW-0732">Signal</keyword>
<keyword evidence="4 10" id="KW-0378">Hydrolase</keyword>
<dbReference type="InterPro" id="IPR001314">
    <property type="entry name" value="Peptidase_S1A"/>
</dbReference>
<sequence length="487" mass="54309">MYTVASCEAFSLFLCMWLTCLVLSGGQFIISFPKYISCKIPKGQVCLELRKCADQLPNGSPYINAMGVQQCGFYTCCNRTEAFSSYPQLPPDMIDQDEEDLWNEPTIFNRVFRKNQPKPQEMSPDKSFISRSCKSSMGERCIKLRHCPFFDTLIQNSPRPLPRAVFNIIRRHHCGAIENIPYVCCNATTDSLTPALKEKNDQATMTDAFSESLMMHPNYKMLPRNCGPVMTELLSSRITNGRTTGLNEFPWMALIAYRTDEDDGDAIFKCAGTLISNRFVLTAAHCILDSTIIGVRLGEYDVDKTEDCDKNTLYCAPLPQDIPIENIFVYPDYSRRGWKNDIAMIKLAVPANFTDNVQPICLPTKDVDLTGKFVTISGWGVTETGFQSSILRKAFVSVLKLSDCQKIFKKIPPTATQICAGGSGGVDSCAGDSGGPLKIEEKLGGTVRFVQHGIVSYGRRQCGTNGVPAIYTRLAKYMKWILDKLDT</sequence>
<dbReference type="OrthoDB" id="8250810at2759"/>
<dbReference type="InterPro" id="IPR022700">
    <property type="entry name" value="CLIP"/>
</dbReference>
<reference evidence="12" key="2">
    <citation type="submission" date="2022-10" db="EMBL/GenBank/DDBJ databases">
        <authorList>
            <consortium name="ENA_rothamsted_submissions"/>
            <consortium name="culmorum"/>
            <person name="King R."/>
        </authorList>
    </citation>
    <scope>NUCLEOTIDE SEQUENCE</scope>
</reference>
<keyword evidence="1" id="KW-0768">Sushi</keyword>
<dbReference type="InterPro" id="IPR051487">
    <property type="entry name" value="Ser/Thr_Proteases_Immune/Dev"/>
</dbReference>
<reference evidence="12" key="1">
    <citation type="submission" date="2022-01" db="EMBL/GenBank/DDBJ databases">
        <authorList>
            <person name="King R."/>
        </authorList>
    </citation>
    <scope>NUCLEOTIDE SEQUENCE</scope>
</reference>
<dbReference type="Gene3D" id="2.40.10.10">
    <property type="entry name" value="Trypsin-like serine proteases"/>
    <property type="match status" value="2"/>
</dbReference>
<dbReference type="InterPro" id="IPR001254">
    <property type="entry name" value="Trypsin_dom"/>
</dbReference>
<dbReference type="GO" id="GO:0006508">
    <property type="term" value="P:proteolysis"/>
    <property type="evidence" value="ECO:0007669"/>
    <property type="project" value="UniProtKB-KW"/>
</dbReference>